<dbReference type="Proteomes" id="UP000824201">
    <property type="component" value="Unassembled WGS sequence"/>
</dbReference>
<comment type="similarity">
    <text evidence="1">Belongs to the nitroreductase family.</text>
</comment>
<keyword evidence="2" id="KW-0560">Oxidoreductase</keyword>
<dbReference type="Pfam" id="PF00881">
    <property type="entry name" value="Nitroreductase"/>
    <property type="match status" value="1"/>
</dbReference>
<organism evidence="4 5">
    <name type="scientific">Candidatus Fimimorpha faecalis</name>
    <dbReference type="NCBI Taxonomy" id="2840824"/>
    <lineage>
        <taxon>Bacteria</taxon>
        <taxon>Bacillati</taxon>
        <taxon>Bacillota</taxon>
        <taxon>Clostridia</taxon>
        <taxon>Eubacteriales</taxon>
        <taxon>Candidatus Fimimorpha</taxon>
    </lineage>
</organism>
<dbReference type="EMBL" id="DVHN01000045">
    <property type="protein sequence ID" value="HIR88070.1"/>
    <property type="molecule type" value="Genomic_DNA"/>
</dbReference>
<accession>A0A9D1ED99</accession>
<feature type="domain" description="Nitroreductase" evidence="3">
    <location>
        <begin position="8"/>
        <end position="150"/>
    </location>
</feature>
<dbReference type="Gene3D" id="2.20.180.10">
    <property type="entry name" value="putative fmn-dependent nitroreductase like domains"/>
    <property type="match status" value="1"/>
</dbReference>
<evidence type="ECO:0000259" key="3">
    <source>
        <dbReference type="Pfam" id="PF00881"/>
    </source>
</evidence>
<dbReference type="PANTHER" id="PTHR43673">
    <property type="entry name" value="NAD(P)H NITROREDUCTASE YDGI-RELATED"/>
    <property type="match status" value="1"/>
</dbReference>
<evidence type="ECO:0000256" key="2">
    <source>
        <dbReference type="ARBA" id="ARBA00023002"/>
    </source>
</evidence>
<name>A0A9D1ED99_9FIRM</name>
<dbReference type="AlphaFoldDB" id="A0A9D1ED99"/>
<gene>
    <name evidence="4" type="ORF">IAC96_03885</name>
</gene>
<evidence type="ECO:0000313" key="4">
    <source>
        <dbReference type="EMBL" id="HIR88070.1"/>
    </source>
</evidence>
<dbReference type="GO" id="GO:0016491">
    <property type="term" value="F:oxidoreductase activity"/>
    <property type="evidence" value="ECO:0007669"/>
    <property type="project" value="UniProtKB-KW"/>
</dbReference>
<dbReference type="InterPro" id="IPR023312">
    <property type="entry name" value="Put_nitroreductase_C_bac"/>
</dbReference>
<proteinExistence type="inferred from homology"/>
<dbReference type="InterPro" id="IPR029479">
    <property type="entry name" value="Nitroreductase"/>
</dbReference>
<dbReference type="PANTHER" id="PTHR43673:SF10">
    <property type="entry name" value="NADH DEHYDROGENASE_NAD(P)H NITROREDUCTASE XCC3605-RELATED"/>
    <property type="match status" value="1"/>
</dbReference>
<reference evidence="4" key="2">
    <citation type="journal article" date="2021" name="PeerJ">
        <title>Extensive microbial diversity within the chicken gut microbiome revealed by metagenomics and culture.</title>
        <authorList>
            <person name="Gilroy R."/>
            <person name="Ravi A."/>
            <person name="Getino M."/>
            <person name="Pursley I."/>
            <person name="Horton D.L."/>
            <person name="Alikhan N.F."/>
            <person name="Baker D."/>
            <person name="Gharbi K."/>
            <person name="Hall N."/>
            <person name="Watson M."/>
            <person name="Adriaenssens E.M."/>
            <person name="Foster-Nyarko E."/>
            <person name="Jarju S."/>
            <person name="Secka A."/>
            <person name="Antonio M."/>
            <person name="Oren A."/>
            <person name="Chaudhuri R.R."/>
            <person name="La Ragione R."/>
            <person name="Hildebrand F."/>
            <person name="Pallen M.J."/>
        </authorList>
    </citation>
    <scope>NUCLEOTIDE SEQUENCE</scope>
    <source>
        <strain evidence="4">ChiW13-3771</strain>
    </source>
</reference>
<evidence type="ECO:0000313" key="5">
    <source>
        <dbReference type="Proteomes" id="UP000824201"/>
    </source>
</evidence>
<evidence type="ECO:0000256" key="1">
    <source>
        <dbReference type="ARBA" id="ARBA00007118"/>
    </source>
</evidence>
<comment type="caution">
    <text evidence="4">The sequence shown here is derived from an EMBL/GenBank/DDBJ whole genome shotgun (WGS) entry which is preliminary data.</text>
</comment>
<dbReference type="CDD" id="cd02062">
    <property type="entry name" value="Nitro_FMN_reductase"/>
    <property type="match status" value="1"/>
</dbReference>
<dbReference type="InterPro" id="IPR000415">
    <property type="entry name" value="Nitroreductase-like"/>
</dbReference>
<protein>
    <submittedName>
        <fullName evidence="4">Nitroreductase family protein</fullName>
    </submittedName>
</protein>
<sequence>MIKELVKKSRSVRRFHEECLITKEQLAELVDLGRLSPCGANKQYIKYVTICTPEKNEQVYRCVGWAGYYKDWDGPEKGERPAAYIILLRDKRIQSTLTVDEGIAAQSIFLGATDMGLGGCMMMNCDRKKLMEYLELDEDQFSISMVIALGVPKEQVVIEEIKEDNIIYWRDENEVHHVPKRSLEEVLIKQE</sequence>
<reference evidence="4" key="1">
    <citation type="submission" date="2020-10" db="EMBL/GenBank/DDBJ databases">
        <authorList>
            <person name="Gilroy R."/>
        </authorList>
    </citation>
    <scope>NUCLEOTIDE SEQUENCE</scope>
    <source>
        <strain evidence="4">ChiW13-3771</strain>
    </source>
</reference>
<dbReference type="Gene3D" id="3.40.109.10">
    <property type="entry name" value="NADH Oxidase"/>
    <property type="match status" value="1"/>
</dbReference>
<dbReference type="SUPFAM" id="SSF55469">
    <property type="entry name" value="FMN-dependent nitroreductase-like"/>
    <property type="match status" value="1"/>
</dbReference>